<feature type="region of interest" description="Disordered" evidence="1">
    <location>
        <begin position="289"/>
        <end position="344"/>
    </location>
</feature>
<dbReference type="EnsemblMetazoa" id="GPAI001552-RA">
    <property type="protein sequence ID" value="GPAI001552-PA"/>
    <property type="gene ID" value="GPAI001552"/>
</dbReference>
<feature type="region of interest" description="Disordered" evidence="1">
    <location>
        <begin position="115"/>
        <end position="135"/>
    </location>
</feature>
<feature type="region of interest" description="Disordered" evidence="1">
    <location>
        <begin position="214"/>
        <end position="255"/>
    </location>
</feature>
<dbReference type="VEuPathDB" id="VectorBase:GPAI001552"/>
<evidence type="ECO:0000313" key="2">
    <source>
        <dbReference type="EnsemblMetazoa" id="GPAI001552-PA"/>
    </source>
</evidence>
<reference evidence="3" key="1">
    <citation type="submission" date="2014-03" db="EMBL/GenBank/DDBJ databases">
        <authorList>
            <person name="Aksoy S."/>
            <person name="Warren W."/>
            <person name="Wilson R.K."/>
        </authorList>
    </citation>
    <scope>NUCLEOTIDE SEQUENCE [LARGE SCALE GENOMIC DNA]</scope>
    <source>
        <strain evidence="3">IAEA</strain>
    </source>
</reference>
<sequence>MLGQDEGNNMRYCPPIETINVLISVKLLNFLMRTMQGKTEAMTERERARERGWCNKNPNEPRKDKTEVQYGGGGGGGGIGVVVGGGGNVTLSPNTEQPPCQGSLQPSHLLISSRDQYDSHTQNSKLERPNTLGPNKLTRRVNVCYEHYYFHPDGGSTSGSIIGSGGNASAYNDGGPATTGHHDKMVGGVMLTELPEPPIPVSEIGPIPPPPMFSTPSPTLVAGRAHGPGAINDKDYQPYDDYDDDPTHDDNDSDIDYSFQQYQNHIDTQRIEEIPAKEPKPNAVPLKSALKKKPGQTVSASSSPATPIQDHSNANGSVSQGMGSNNTANNSGNSGGGGSTSTSQRPLVVRQDATNNYTLNLESLLPVSFLLTYTITEYYITGSADIINGVMTFNLMLLLFQVKVSMINAITGINNNY</sequence>
<feature type="compositionally biased region" description="Acidic residues" evidence="1">
    <location>
        <begin position="238"/>
        <end position="255"/>
    </location>
</feature>
<reference evidence="2" key="2">
    <citation type="submission" date="2020-05" db="UniProtKB">
        <authorList>
            <consortium name="EnsemblMetazoa"/>
        </authorList>
    </citation>
    <scope>IDENTIFICATION</scope>
    <source>
        <strain evidence="2">IAEA</strain>
    </source>
</reference>
<feature type="compositionally biased region" description="Basic and acidic residues" evidence="1">
    <location>
        <begin position="41"/>
        <end position="67"/>
    </location>
</feature>
<evidence type="ECO:0000256" key="1">
    <source>
        <dbReference type="SAM" id="MobiDB-lite"/>
    </source>
</evidence>
<protein>
    <submittedName>
        <fullName evidence="2">Uncharacterized protein</fullName>
    </submittedName>
</protein>
<proteinExistence type="predicted"/>
<organism evidence="2 3">
    <name type="scientific">Glossina pallidipes</name>
    <name type="common">Tsetse fly</name>
    <dbReference type="NCBI Taxonomy" id="7398"/>
    <lineage>
        <taxon>Eukaryota</taxon>
        <taxon>Metazoa</taxon>
        <taxon>Ecdysozoa</taxon>
        <taxon>Arthropoda</taxon>
        <taxon>Hexapoda</taxon>
        <taxon>Insecta</taxon>
        <taxon>Pterygota</taxon>
        <taxon>Neoptera</taxon>
        <taxon>Endopterygota</taxon>
        <taxon>Diptera</taxon>
        <taxon>Brachycera</taxon>
        <taxon>Muscomorpha</taxon>
        <taxon>Hippoboscoidea</taxon>
        <taxon>Glossinidae</taxon>
        <taxon>Glossina</taxon>
    </lineage>
</organism>
<feature type="region of interest" description="Disordered" evidence="1">
    <location>
        <begin position="41"/>
        <end position="70"/>
    </location>
</feature>
<keyword evidence="3" id="KW-1185">Reference proteome</keyword>
<accession>A0A1A9Z2A3</accession>
<feature type="compositionally biased region" description="Polar residues" evidence="1">
    <location>
        <begin position="296"/>
        <end position="322"/>
    </location>
</feature>
<feature type="compositionally biased region" description="Low complexity" evidence="1">
    <location>
        <begin position="323"/>
        <end position="332"/>
    </location>
</feature>
<name>A0A1A9Z2A3_GLOPL</name>
<dbReference type="Proteomes" id="UP000092445">
    <property type="component" value="Unassembled WGS sequence"/>
</dbReference>
<evidence type="ECO:0000313" key="3">
    <source>
        <dbReference type="Proteomes" id="UP000092445"/>
    </source>
</evidence>
<dbReference type="AlphaFoldDB" id="A0A1A9Z2A3"/>